<evidence type="ECO:0000256" key="1">
    <source>
        <dbReference type="ARBA" id="ARBA00001968"/>
    </source>
</evidence>
<sequence>MGFDFELLLKDVDESYPKDLPLMEIAAYISQIKSDAFEVNMDEIIITSDTVVIINNELLGKPKDNNDAFQMLSKLNGNTHLVVTAVTLKSVEKTKTFSQTTKVTFSNLSDEQLWYYILNFKPFDKAGAYGIQDWIGMVGVSSIDGSYTNVMGLPTEQLHQELYLFM</sequence>
<dbReference type="EMBL" id="LWHJ01000011">
    <property type="protein sequence ID" value="OAQ42413.1"/>
    <property type="molecule type" value="Genomic_DNA"/>
</dbReference>
<dbReference type="Proteomes" id="UP000078459">
    <property type="component" value="Unassembled WGS sequence"/>
</dbReference>
<comment type="catalytic activity">
    <reaction evidence="4">
        <text>a 2'-deoxyribonucleoside 5'-triphosphate + H2O = a 2'-deoxyribonucleoside 5'-phosphate + diphosphate + H(+)</text>
        <dbReference type="Rhea" id="RHEA:44644"/>
        <dbReference type="ChEBI" id="CHEBI:15377"/>
        <dbReference type="ChEBI" id="CHEBI:15378"/>
        <dbReference type="ChEBI" id="CHEBI:33019"/>
        <dbReference type="ChEBI" id="CHEBI:61560"/>
        <dbReference type="ChEBI" id="CHEBI:65317"/>
        <dbReference type="EC" id="3.6.1.9"/>
    </reaction>
</comment>
<keyword evidence="6" id="KW-1185">Reference proteome</keyword>
<dbReference type="SUPFAM" id="SSF52972">
    <property type="entry name" value="ITPase-like"/>
    <property type="match status" value="1"/>
</dbReference>
<name>A0A179DPH1_9SPHI</name>
<gene>
    <name evidence="5" type="ORF">A5893_03580</name>
</gene>
<comment type="caution">
    <text evidence="5">The sequence shown here is derived from an EMBL/GenBank/DDBJ whole genome shotgun (WGS) entry which is preliminary data.</text>
</comment>
<evidence type="ECO:0000313" key="6">
    <source>
        <dbReference type="Proteomes" id="UP000078459"/>
    </source>
</evidence>
<dbReference type="STRING" id="1826909.A5893_03580"/>
<dbReference type="GO" id="GO:0005737">
    <property type="term" value="C:cytoplasm"/>
    <property type="evidence" value="ECO:0007669"/>
    <property type="project" value="UniProtKB-SubCell"/>
</dbReference>
<dbReference type="HAMAP" id="MF_00528">
    <property type="entry name" value="Maf"/>
    <property type="match status" value="1"/>
</dbReference>
<comment type="catalytic activity">
    <reaction evidence="4">
        <text>a ribonucleoside 5'-triphosphate + H2O = a ribonucleoside 5'-phosphate + diphosphate + H(+)</text>
        <dbReference type="Rhea" id="RHEA:23996"/>
        <dbReference type="ChEBI" id="CHEBI:15377"/>
        <dbReference type="ChEBI" id="CHEBI:15378"/>
        <dbReference type="ChEBI" id="CHEBI:33019"/>
        <dbReference type="ChEBI" id="CHEBI:58043"/>
        <dbReference type="ChEBI" id="CHEBI:61557"/>
        <dbReference type="EC" id="3.6.1.9"/>
    </reaction>
</comment>
<dbReference type="InterPro" id="IPR029001">
    <property type="entry name" value="ITPase-like_fam"/>
</dbReference>
<evidence type="ECO:0000313" key="5">
    <source>
        <dbReference type="EMBL" id="OAQ42413.1"/>
    </source>
</evidence>
<dbReference type="PANTHER" id="PTHR43213:SF5">
    <property type="entry name" value="BIFUNCTIONAL DTTP_UTP PYROPHOSPHATASE_METHYLTRANSFERASE PROTEIN-RELATED"/>
    <property type="match status" value="1"/>
</dbReference>
<dbReference type="GO" id="GO:0047429">
    <property type="term" value="F:nucleoside triphosphate diphosphatase activity"/>
    <property type="evidence" value="ECO:0007669"/>
    <property type="project" value="UniProtKB-EC"/>
</dbReference>
<feature type="active site" description="Proton acceptor" evidence="4">
    <location>
        <position position="49"/>
    </location>
</feature>
<dbReference type="CDD" id="cd00555">
    <property type="entry name" value="Maf"/>
    <property type="match status" value="1"/>
</dbReference>
<dbReference type="AlphaFoldDB" id="A0A179DPH1"/>
<evidence type="ECO:0000256" key="4">
    <source>
        <dbReference type="HAMAP-Rule" id="MF_00528"/>
    </source>
</evidence>
<proteinExistence type="inferred from homology"/>
<reference evidence="5 6" key="2">
    <citation type="submission" date="2016-06" db="EMBL/GenBank/DDBJ databases">
        <title>Pedobacter psychrophilus sp. nov., isolated from Antarctic fragmentary rock.</title>
        <authorList>
            <person name="Svec P."/>
        </authorList>
    </citation>
    <scope>NUCLEOTIDE SEQUENCE [LARGE SCALE GENOMIC DNA]</scope>
    <source>
        <strain evidence="5 6">CCM 8644</strain>
    </source>
</reference>
<comment type="subcellular location">
    <subcellularLocation>
        <location evidence="4">Cytoplasm</location>
    </subcellularLocation>
</comment>
<keyword evidence="4" id="KW-0963">Cytoplasm</keyword>
<keyword evidence="3 4" id="KW-0546">Nucleotide metabolism</keyword>
<dbReference type="PIRSF" id="PIRSF006305">
    <property type="entry name" value="Maf"/>
    <property type="match status" value="1"/>
</dbReference>
<dbReference type="Gene3D" id="3.90.950.10">
    <property type="match status" value="1"/>
</dbReference>
<dbReference type="EC" id="3.6.1.9" evidence="4"/>
<organism evidence="5 6">
    <name type="scientific">Pedobacter psychrophilus</name>
    <dbReference type="NCBI Taxonomy" id="1826909"/>
    <lineage>
        <taxon>Bacteria</taxon>
        <taxon>Pseudomonadati</taxon>
        <taxon>Bacteroidota</taxon>
        <taxon>Sphingobacteriia</taxon>
        <taxon>Sphingobacteriales</taxon>
        <taxon>Sphingobacteriaceae</taxon>
        <taxon>Pedobacter</taxon>
    </lineage>
</organism>
<comment type="function">
    <text evidence="4">Nucleoside triphosphate pyrophosphatase. May have a dual role in cell division arrest and in preventing the incorporation of modified nucleotides into cellular nucleic acids.</text>
</comment>
<comment type="cofactor">
    <cofactor evidence="1 4">
        <name>a divalent metal cation</name>
        <dbReference type="ChEBI" id="CHEBI:60240"/>
    </cofactor>
</comment>
<dbReference type="PANTHER" id="PTHR43213">
    <property type="entry name" value="BIFUNCTIONAL DTTP/UTP PYROPHOSPHATASE/METHYLTRANSFERASE PROTEIN-RELATED"/>
    <property type="match status" value="1"/>
</dbReference>
<dbReference type="GO" id="GO:0009117">
    <property type="term" value="P:nucleotide metabolic process"/>
    <property type="evidence" value="ECO:0007669"/>
    <property type="project" value="UniProtKB-KW"/>
</dbReference>
<reference evidence="5 6" key="1">
    <citation type="submission" date="2016-04" db="EMBL/GenBank/DDBJ databases">
        <authorList>
            <person name="Evans L.H."/>
            <person name="Alamgir A."/>
            <person name="Owens N."/>
            <person name="Weber N.D."/>
            <person name="Virtaneva K."/>
            <person name="Barbian K."/>
            <person name="Babar A."/>
            <person name="Rosenke K."/>
        </authorList>
    </citation>
    <scope>NUCLEOTIDE SEQUENCE [LARGE SCALE GENOMIC DNA]</scope>
    <source>
        <strain evidence="5 6">CCM 8644</strain>
    </source>
</reference>
<evidence type="ECO:0000256" key="2">
    <source>
        <dbReference type="ARBA" id="ARBA00022801"/>
    </source>
</evidence>
<keyword evidence="2 4" id="KW-0378">Hydrolase</keyword>
<comment type="caution">
    <text evidence="4">Lacks conserved residue(s) required for the propagation of feature annotation.</text>
</comment>
<comment type="similarity">
    <text evidence="4">Belongs to the Maf family.</text>
</comment>
<accession>A0A179DPH1</accession>
<dbReference type="InterPro" id="IPR003697">
    <property type="entry name" value="Maf-like"/>
</dbReference>
<dbReference type="NCBIfam" id="TIGR00172">
    <property type="entry name" value="maf"/>
    <property type="match status" value="1"/>
</dbReference>
<protein>
    <recommendedName>
        <fullName evidence="4">Nucleoside triphosphate pyrophosphatase</fullName>
        <ecNumber evidence="4">3.6.1.9</ecNumber>
    </recommendedName>
    <alternativeName>
        <fullName evidence="4">Nucleotide pyrophosphatase</fullName>
        <shortName evidence="4">Nucleotide PPase</shortName>
    </alternativeName>
</protein>
<dbReference type="Pfam" id="PF02545">
    <property type="entry name" value="Maf"/>
    <property type="match status" value="1"/>
</dbReference>
<evidence type="ECO:0000256" key="3">
    <source>
        <dbReference type="ARBA" id="ARBA00023080"/>
    </source>
</evidence>